<evidence type="ECO:0000256" key="3">
    <source>
        <dbReference type="SAM" id="MobiDB-lite"/>
    </source>
</evidence>
<evidence type="ECO:0000259" key="4">
    <source>
        <dbReference type="PROSITE" id="PS50853"/>
    </source>
</evidence>
<dbReference type="NCBIfam" id="NF033847">
    <property type="entry name" value="MCP_Sipho"/>
    <property type="match status" value="1"/>
</dbReference>
<keyword evidence="2" id="KW-0119">Carbohydrate metabolism</keyword>
<keyword evidence="1" id="KW-0378">Hydrolase</keyword>
<dbReference type="InterPro" id="IPR003961">
    <property type="entry name" value="FN3_dom"/>
</dbReference>
<keyword evidence="2" id="KW-0624">Polysaccharide degradation</keyword>
<dbReference type="InterPro" id="IPR036116">
    <property type="entry name" value="FN3_sf"/>
</dbReference>
<evidence type="ECO:0000256" key="2">
    <source>
        <dbReference type="ARBA" id="ARBA00023326"/>
    </source>
</evidence>
<accession>A0AA86J3Q6</accession>
<dbReference type="InterPro" id="IPR013783">
    <property type="entry name" value="Ig-like_fold"/>
</dbReference>
<evidence type="ECO:0000313" key="5">
    <source>
        <dbReference type="EMBL" id="BDT39522.1"/>
    </source>
</evidence>
<dbReference type="RefSeq" id="WP_323452005.1">
    <property type="nucleotide sequence ID" value="NZ_LC735414.1"/>
</dbReference>
<keyword evidence="5" id="KW-0614">Plasmid</keyword>
<dbReference type="AlphaFoldDB" id="A0AA86J3Q6"/>
<gene>
    <name evidence="5" type="ORF">SYYSPA8_37020</name>
</gene>
<keyword evidence="1" id="KW-0326">Glycosidase</keyword>
<evidence type="ECO:0000256" key="1">
    <source>
        <dbReference type="ARBA" id="ARBA00023295"/>
    </source>
</evidence>
<keyword evidence="6" id="KW-1185">Reference proteome</keyword>
<dbReference type="PROSITE" id="PS50853">
    <property type="entry name" value="FN3"/>
    <property type="match status" value="1"/>
</dbReference>
<dbReference type="Proteomes" id="UP001291653">
    <property type="component" value="Plasmid pYSPA8-1"/>
</dbReference>
<dbReference type="Pfam" id="PF00041">
    <property type="entry name" value="fn3"/>
    <property type="match status" value="1"/>
</dbReference>
<sequence>MNLEELLARLREITGDDAPTQRQALISAAVTAEDIDLAQLADQVREKSSAVTIDDDEEITDEQVAFLSTLAEVSEGINTEVQQIEAERAAEARKATATALAEKISGTRTVTPEPAPATVPAQTGDPGDPGDSSTAVVTAGGKRATPLGGLRRASRHATEPIQPTRVERAAERYTMVASSDGPGVFSGQEIPSMAVLASVAASKVQSLQRLGNATGRSGIATFNRHVDPTLLIEEQMRDFHKLEEAANERLLPGGSLIAALENKHTSLVAAGNANGLGQTASLAAAAHGYAWCSPMEIINQLCPLEATLDGMLDLPTITTTKGGVMWPATADYADVFADTPFCFSHEDMNKADFVKPCVEIPCREGWDQCVLEACSFCIIDNILLSRVDDSQIQRGIAQGLNIYRRGLNAKRIKRVVDITKGESGGFINVSKDDFDLHGPGLLEALLSYLSLQVQHLRAKKRLSTTTTFEGIAPMWLRDVLRVDLSKKLGIQNRWSVTDADVDRLFASRGIRLQYVWEWQDAGVDPTHPIGGNLNPKQWPNTVQILLYQSGAFQAIQGPSVQLDAVYDRENLQKNKRVRMFLEDMWCLISRCGLKYLFEFPLCPNGQSGSHEKIECKETPPVVPPPVAVTTLTADNPAPTADTVTLKWEWAKGSGGAATGFEVQYRTGSGQWSTAETVPAGTSPYTKAVSGLQAETPYEFRVTAVGAGGSATPVTANATTAAASGLLASGDTAKRTSK</sequence>
<dbReference type="EMBL" id="LC735414">
    <property type="protein sequence ID" value="BDT39522.1"/>
    <property type="molecule type" value="Genomic_DNA"/>
</dbReference>
<dbReference type="InterPro" id="IPR047790">
    <property type="entry name" value="MCP_Sipho"/>
</dbReference>
<feature type="region of interest" description="Disordered" evidence="3">
    <location>
        <begin position="105"/>
        <end position="158"/>
    </location>
</feature>
<evidence type="ECO:0000313" key="6">
    <source>
        <dbReference type="Proteomes" id="UP001291653"/>
    </source>
</evidence>
<reference evidence="5 6" key="1">
    <citation type="submission" date="2022-10" db="EMBL/GenBank/DDBJ databases">
        <title>Draft genome sequence of Streptomyces sp. YSPA8.</title>
        <authorList>
            <person name="Moriuchi R."/>
            <person name="Dohra H."/>
            <person name="Yamamura H."/>
            <person name="Kodani S."/>
        </authorList>
    </citation>
    <scope>NUCLEOTIDE SEQUENCE [LARGE SCALE GENOMIC DNA]</scope>
    <source>
        <strain evidence="5 6">YSPA8</strain>
        <plasmid evidence="5 6">pYSPA8-1</plasmid>
    </source>
</reference>
<protein>
    <submittedName>
        <fullName evidence="5">Major capsid protein</fullName>
    </submittedName>
</protein>
<dbReference type="Gene3D" id="2.60.40.10">
    <property type="entry name" value="Immunoglobulins"/>
    <property type="match status" value="1"/>
</dbReference>
<feature type="compositionally biased region" description="Low complexity" evidence="3">
    <location>
        <begin position="105"/>
        <end position="121"/>
    </location>
</feature>
<organism evidence="5 6">
    <name type="scientific">Streptomyces yaizuensis</name>
    <dbReference type="NCBI Taxonomy" id="2989713"/>
    <lineage>
        <taxon>Bacteria</taxon>
        <taxon>Bacillati</taxon>
        <taxon>Actinomycetota</taxon>
        <taxon>Actinomycetes</taxon>
        <taxon>Kitasatosporales</taxon>
        <taxon>Streptomycetaceae</taxon>
        <taxon>Streptomyces</taxon>
    </lineage>
</organism>
<dbReference type="GO" id="GO:0000272">
    <property type="term" value="P:polysaccharide catabolic process"/>
    <property type="evidence" value="ECO:0007669"/>
    <property type="project" value="UniProtKB-KW"/>
</dbReference>
<dbReference type="CDD" id="cd00063">
    <property type="entry name" value="FN3"/>
    <property type="match status" value="1"/>
</dbReference>
<dbReference type="SMART" id="SM00060">
    <property type="entry name" value="FN3"/>
    <property type="match status" value="1"/>
</dbReference>
<geneLocation type="plasmid" evidence="5 6">
    <name>pYSPA8-1</name>
</geneLocation>
<name>A0AA86J3Q6_9ACTN</name>
<dbReference type="SUPFAM" id="SSF49265">
    <property type="entry name" value="Fibronectin type III"/>
    <property type="match status" value="1"/>
</dbReference>
<feature type="domain" description="Fibronectin type-III" evidence="4">
    <location>
        <begin position="624"/>
        <end position="723"/>
    </location>
</feature>
<dbReference type="GO" id="GO:0016798">
    <property type="term" value="F:hydrolase activity, acting on glycosyl bonds"/>
    <property type="evidence" value="ECO:0007669"/>
    <property type="project" value="UniProtKB-KW"/>
</dbReference>
<proteinExistence type="predicted"/>